<dbReference type="Proteomes" id="UP000054538">
    <property type="component" value="Unassembled WGS sequence"/>
</dbReference>
<proteinExistence type="predicted"/>
<organism evidence="1 2">
    <name type="scientific">Paxillus rubicundulus Ve08.2h10</name>
    <dbReference type="NCBI Taxonomy" id="930991"/>
    <lineage>
        <taxon>Eukaryota</taxon>
        <taxon>Fungi</taxon>
        <taxon>Dikarya</taxon>
        <taxon>Basidiomycota</taxon>
        <taxon>Agaricomycotina</taxon>
        <taxon>Agaricomycetes</taxon>
        <taxon>Agaricomycetidae</taxon>
        <taxon>Boletales</taxon>
        <taxon>Paxilineae</taxon>
        <taxon>Paxillaceae</taxon>
        <taxon>Paxillus</taxon>
    </lineage>
</organism>
<sequence>MVGPTFSACTSLSPSLPRFAVPNSWFQAVRVHLPPTSRCMVMDHGAHRLRVPL</sequence>
<evidence type="ECO:0000313" key="1">
    <source>
        <dbReference type="EMBL" id="KIK98755.1"/>
    </source>
</evidence>
<gene>
    <name evidence="1" type="ORF">PAXRUDRAFT_823537</name>
</gene>
<dbReference type="HOGENOM" id="CLU_3069384_0_0_1"/>
<dbReference type="EMBL" id="KN824882">
    <property type="protein sequence ID" value="KIK98755.1"/>
    <property type="molecule type" value="Genomic_DNA"/>
</dbReference>
<reference evidence="1 2" key="1">
    <citation type="submission" date="2014-04" db="EMBL/GenBank/DDBJ databases">
        <authorList>
            <consortium name="DOE Joint Genome Institute"/>
            <person name="Kuo A."/>
            <person name="Kohler A."/>
            <person name="Jargeat P."/>
            <person name="Nagy L.G."/>
            <person name="Floudas D."/>
            <person name="Copeland A."/>
            <person name="Barry K.W."/>
            <person name="Cichocki N."/>
            <person name="Veneault-Fourrey C."/>
            <person name="LaButti K."/>
            <person name="Lindquist E.A."/>
            <person name="Lipzen A."/>
            <person name="Lundell T."/>
            <person name="Morin E."/>
            <person name="Murat C."/>
            <person name="Sun H."/>
            <person name="Tunlid A."/>
            <person name="Henrissat B."/>
            <person name="Grigoriev I.V."/>
            <person name="Hibbett D.S."/>
            <person name="Martin F."/>
            <person name="Nordberg H.P."/>
            <person name="Cantor M.N."/>
            <person name="Hua S.X."/>
        </authorList>
    </citation>
    <scope>NUCLEOTIDE SEQUENCE [LARGE SCALE GENOMIC DNA]</scope>
    <source>
        <strain evidence="1 2">Ve08.2h10</strain>
    </source>
</reference>
<keyword evidence="2" id="KW-1185">Reference proteome</keyword>
<accession>A0A0D0EC50</accession>
<dbReference type="AlphaFoldDB" id="A0A0D0EC50"/>
<name>A0A0D0EC50_9AGAM</name>
<dbReference type="InParanoid" id="A0A0D0EC50"/>
<evidence type="ECO:0000313" key="2">
    <source>
        <dbReference type="Proteomes" id="UP000054538"/>
    </source>
</evidence>
<reference evidence="2" key="2">
    <citation type="submission" date="2015-01" db="EMBL/GenBank/DDBJ databases">
        <title>Evolutionary Origins and Diversification of the Mycorrhizal Mutualists.</title>
        <authorList>
            <consortium name="DOE Joint Genome Institute"/>
            <consortium name="Mycorrhizal Genomics Consortium"/>
            <person name="Kohler A."/>
            <person name="Kuo A."/>
            <person name="Nagy L.G."/>
            <person name="Floudas D."/>
            <person name="Copeland A."/>
            <person name="Barry K.W."/>
            <person name="Cichocki N."/>
            <person name="Veneault-Fourrey C."/>
            <person name="LaButti K."/>
            <person name="Lindquist E.A."/>
            <person name="Lipzen A."/>
            <person name="Lundell T."/>
            <person name="Morin E."/>
            <person name="Murat C."/>
            <person name="Riley R."/>
            <person name="Ohm R."/>
            <person name="Sun H."/>
            <person name="Tunlid A."/>
            <person name="Henrissat B."/>
            <person name="Grigoriev I.V."/>
            <person name="Hibbett D.S."/>
            <person name="Martin F."/>
        </authorList>
    </citation>
    <scope>NUCLEOTIDE SEQUENCE [LARGE SCALE GENOMIC DNA]</scope>
    <source>
        <strain evidence="2">Ve08.2h10</strain>
    </source>
</reference>
<protein>
    <submittedName>
        <fullName evidence="1">Unplaced genomic scaffold scaffold_60, whole genome shotgun sequence</fullName>
    </submittedName>
</protein>